<evidence type="ECO:0000313" key="1">
    <source>
        <dbReference type="EMBL" id="RDJ13420.1"/>
    </source>
</evidence>
<reference evidence="1 2" key="1">
    <citation type="submission" date="2017-03" db="EMBL/GenBank/DDBJ databases">
        <title>Genome analysis of Rhizobial strains effectives or ineffectives for nitrogen fixation isolated from bean seeds.</title>
        <authorList>
            <person name="Peralta H."/>
            <person name="Aguilar-Vera A."/>
            <person name="Mora Y."/>
            <person name="Vargas-Lagunas C."/>
            <person name="Girard L."/>
            <person name="Mora J."/>
        </authorList>
    </citation>
    <scope>NUCLEOTIDE SEQUENCE [LARGE SCALE GENOMIC DNA]</scope>
    <source>
        <strain evidence="1 2">CCGM3</strain>
    </source>
</reference>
<gene>
    <name evidence="1" type="ORF">B5K06_08485</name>
</gene>
<organism evidence="1 2">
    <name type="scientific">Rhizobium grahamii</name>
    <dbReference type="NCBI Taxonomy" id="1120045"/>
    <lineage>
        <taxon>Bacteria</taxon>
        <taxon>Pseudomonadati</taxon>
        <taxon>Pseudomonadota</taxon>
        <taxon>Alphaproteobacteria</taxon>
        <taxon>Hyphomicrobiales</taxon>
        <taxon>Rhizobiaceae</taxon>
        <taxon>Rhizobium/Agrobacterium group</taxon>
        <taxon>Rhizobium</taxon>
    </lineage>
</organism>
<comment type="caution">
    <text evidence="1">The sequence shown here is derived from an EMBL/GenBank/DDBJ whole genome shotgun (WGS) entry which is preliminary data.</text>
</comment>
<name>A0A370KSG3_9HYPH</name>
<proteinExistence type="predicted"/>
<dbReference type="Proteomes" id="UP000254939">
    <property type="component" value="Unassembled WGS sequence"/>
</dbReference>
<evidence type="ECO:0000313" key="2">
    <source>
        <dbReference type="Proteomes" id="UP000254939"/>
    </source>
</evidence>
<dbReference type="AlphaFoldDB" id="A0A370KSG3"/>
<dbReference type="OrthoDB" id="9898790at2"/>
<dbReference type="EMBL" id="NAAC01000008">
    <property type="protein sequence ID" value="RDJ13420.1"/>
    <property type="molecule type" value="Genomic_DNA"/>
</dbReference>
<protein>
    <submittedName>
        <fullName evidence="1">Uncharacterized protein</fullName>
    </submittedName>
</protein>
<sequence>MAPAAASLPYASPILTAPAANSLIVLFYAHFTPVISSPAYSAAPSLWREMDNFALRSSYANAGKKLLLNRHKMRRQNGMLNEVYIKKSPAVLPGFSEVRL</sequence>
<accession>A0A370KSG3</accession>